<accession>A0A0G1RX77</accession>
<evidence type="ECO:0000256" key="2">
    <source>
        <dbReference type="ARBA" id="ARBA00023235"/>
    </source>
</evidence>
<reference evidence="4 5" key="1">
    <citation type="journal article" date="2015" name="Nature">
        <title>rRNA introns, odd ribosomes, and small enigmatic genomes across a large radiation of phyla.</title>
        <authorList>
            <person name="Brown C.T."/>
            <person name="Hug L.A."/>
            <person name="Thomas B.C."/>
            <person name="Sharon I."/>
            <person name="Castelle C.J."/>
            <person name="Singh A."/>
            <person name="Wilkins M.J."/>
            <person name="Williams K.H."/>
            <person name="Banfield J.F."/>
        </authorList>
    </citation>
    <scope>NUCLEOTIDE SEQUENCE [LARGE SCALE GENOMIC DNA]</scope>
</reference>
<dbReference type="PATRIC" id="fig|1618371.3.peg.140"/>
<dbReference type="EMBL" id="LCNT01000001">
    <property type="protein sequence ID" value="KKU61924.1"/>
    <property type="molecule type" value="Genomic_DNA"/>
</dbReference>
<dbReference type="SUPFAM" id="SSF54506">
    <property type="entry name" value="Diaminopimelate epimerase-like"/>
    <property type="match status" value="1"/>
</dbReference>
<dbReference type="GO" id="GO:0016853">
    <property type="term" value="F:isomerase activity"/>
    <property type="evidence" value="ECO:0007669"/>
    <property type="project" value="UniProtKB-KW"/>
</dbReference>
<sequence length="289" mass="31462">MDKEAFLVKAFTKDPNQGNPAGVILEAGDLSDKQMLQIASKLGFSESAFVQALPQKSTFRVRFFTSKTEVPLCGHATIAAFHILVQEIQINLAGQKEVKANQVTQAGTLAVFCRQDGMMVMEQSAPKFYRPEPDKEVIAKLLNLNANHLLNYPLQSVSTGGVAKLMIPVDSLISLKSIKPDLAGIKNYRAHGDCRGFYPFTSQTMEAGSDFHARQFNPLIGIDEDPITGIAADALGCYVQKYGLTDKDQLVIEQGYILGKGGKMYVNLRGGVKVGGYAVTFGKRKIPVS</sequence>
<evidence type="ECO:0000313" key="4">
    <source>
        <dbReference type="EMBL" id="KKU61924.1"/>
    </source>
</evidence>
<gene>
    <name evidence="4" type="ORF">UX85_C0001G0138</name>
</gene>
<dbReference type="PANTHER" id="PTHR13774:SF39">
    <property type="entry name" value="BIOSYNTHESIS PROTEIN, PUTATIVE-RELATED"/>
    <property type="match status" value="1"/>
</dbReference>
<comment type="similarity">
    <text evidence="1">Belongs to the PhzF family.</text>
</comment>
<dbReference type="Pfam" id="PF02567">
    <property type="entry name" value="PhzC-PhzF"/>
    <property type="match status" value="1"/>
</dbReference>
<dbReference type="Proteomes" id="UP000033860">
    <property type="component" value="Unassembled WGS sequence"/>
</dbReference>
<organism evidence="4 5">
    <name type="scientific">Candidatus Beckwithbacteria bacterium GW2011_GWB1_47_15</name>
    <dbReference type="NCBI Taxonomy" id="1618371"/>
    <lineage>
        <taxon>Bacteria</taxon>
        <taxon>Candidatus Beckwithiibacteriota</taxon>
    </lineage>
</organism>
<dbReference type="NCBIfam" id="TIGR00654">
    <property type="entry name" value="PhzF_family"/>
    <property type="match status" value="1"/>
</dbReference>
<comment type="caution">
    <text evidence="4">The sequence shown here is derived from an EMBL/GenBank/DDBJ whole genome shotgun (WGS) entry which is preliminary data.</text>
</comment>
<name>A0A0G1RX77_9BACT</name>
<feature type="active site" evidence="3">
    <location>
        <position position="46"/>
    </location>
</feature>
<keyword evidence="2" id="KW-0413">Isomerase</keyword>
<dbReference type="Gene3D" id="3.10.310.10">
    <property type="entry name" value="Diaminopimelate Epimerase, Chain A, domain 1"/>
    <property type="match status" value="2"/>
</dbReference>
<evidence type="ECO:0000256" key="3">
    <source>
        <dbReference type="PIRSR" id="PIRSR016184-1"/>
    </source>
</evidence>
<protein>
    <submittedName>
        <fullName evidence="4">Phenazine biosynthesis protein PhzF family</fullName>
    </submittedName>
</protein>
<dbReference type="AlphaFoldDB" id="A0A0G1RX77"/>
<dbReference type="InterPro" id="IPR003719">
    <property type="entry name" value="Phenazine_PhzF-like"/>
</dbReference>
<evidence type="ECO:0000313" key="5">
    <source>
        <dbReference type="Proteomes" id="UP000033860"/>
    </source>
</evidence>
<proteinExistence type="inferred from homology"/>
<evidence type="ECO:0000256" key="1">
    <source>
        <dbReference type="ARBA" id="ARBA00008270"/>
    </source>
</evidence>
<dbReference type="PANTHER" id="PTHR13774">
    <property type="entry name" value="PHENAZINE BIOSYNTHESIS PROTEIN"/>
    <property type="match status" value="1"/>
</dbReference>
<dbReference type="PIRSF" id="PIRSF016184">
    <property type="entry name" value="PhzC_PhzF"/>
    <property type="match status" value="1"/>
</dbReference>
<dbReference type="GO" id="GO:0005737">
    <property type="term" value="C:cytoplasm"/>
    <property type="evidence" value="ECO:0007669"/>
    <property type="project" value="TreeGrafter"/>
</dbReference>